<proteinExistence type="predicted"/>
<evidence type="ECO:0000313" key="1">
    <source>
        <dbReference type="EMBL" id="ACK80664.1"/>
    </source>
</evidence>
<evidence type="ECO:0000313" key="2">
    <source>
        <dbReference type="Proteomes" id="UP000001362"/>
    </source>
</evidence>
<gene>
    <name evidence="1" type="ordered locus">AFE_0762</name>
</gene>
<protein>
    <submittedName>
        <fullName evidence="1">Uncharacterized protein</fullName>
    </submittedName>
</protein>
<dbReference type="eggNOG" id="COG3335">
    <property type="taxonomic scope" value="Bacteria"/>
</dbReference>
<sequence length="55" mass="6486">MPELIRAIVGYITRHNTNPFIWIKTVRDILQKVIRANGQLNSKQNSTLHWLYIIP</sequence>
<keyword evidence="2" id="KW-1185">Reference proteome</keyword>
<name>B7J657_ACIF2</name>
<dbReference type="AlphaFoldDB" id="B7J657"/>
<dbReference type="KEGG" id="afr:AFE_0762"/>
<accession>B7J657</accession>
<organism evidence="1 2">
    <name type="scientific">Acidithiobacillus ferrooxidans (strain ATCC 23270 / DSM 14882 / CIP 104768 / NCIMB 8455)</name>
    <name type="common">Ferrobacillus ferrooxidans (strain ATCC 23270)</name>
    <dbReference type="NCBI Taxonomy" id="243159"/>
    <lineage>
        <taxon>Bacteria</taxon>
        <taxon>Pseudomonadati</taxon>
        <taxon>Pseudomonadota</taxon>
        <taxon>Acidithiobacillia</taxon>
        <taxon>Acidithiobacillales</taxon>
        <taxon>Acidithiobacillaceae</taxon>
        <taxon>Acidithiobacillus</taxon>
    </lineage>
</organism>
<dbReference type="HOGENOM" id="CLU_3021306_0_0_6"/>
<dbReference type="EMBL" id="CP001219">
    <property type="protein sequence ID" value="ACK80664.1"/>
    <property type="molecule type" value="Genomic_DNA"/>
</dbReference>
<dbReference type="Proteomes" id="UP000001362">
    <property type="component" value="Chromosome"/>
</dbReference>
<dbReference type="PaxDb" id="243159-AFE_0762"/>
<reference evidence="1 2" key="1">
    <citation type="journal article" date="2008" name="BMC Genomics">
        <title>Acidithiobacillus ferrooxidans metabolism: from genome sequence to industrial applications.</title>
        <authorList>
            <person name="Valdes J."/>
            <person name="Pedroso I."/>
            <person name="Quatrini R."/>
            <person name="Dodson R.J."/>
            <person name="Tettelin H."/>
            <person name="Blake R.II."/>
            <person name="Eisen J.A."/>
            <person name="Holmes D.S."/>
        </authorList>
    </citation>
    <scope>NUCLEOTIDE SEQUENCE [LARGE SCALE GENOMIC DNA]</scope>
    <source>
        <strain evidence="2">ATCC 23270 / DSM 14882 / CIP 104768 / NCIMB 8455</strain>
    </source>
</reference>